<dbReference type="EMBL" id="FQYX01000036">
    <property type="protein sequence ID" value="SHJ77496.1"/>
    <property type="molecule type" value="Genomic_DNA"/>
</dbReference>
<keyword evidence="3" id="KW-1185">Reference proteome</keyword>
<proteinExistence type="predicted"/>
<dbReference type="STRING" id="558155.SAMN04487911_13613"/>
<organism evidence="2 3">
    <name type="scientific">Arenibacter nanhaiticus</name>
    <dbReference type="NCBI Taxonomy" id="558155"/>
    <lineage>
        <taxon>Bacteria</taxon>
        <taxon>Pseudomonadati</taxon>
        <taxon>Bacteroidota</taxon>
        <taxon>Flavobacteriia</taxon>
        <taxon>Flavobacteriales</taxon>
        <taxon>Flavobacteriaceae</taxon>
        <taxon>Arenibacter</taxon>
    </lineage>
</organism>
<dbReference type="InterPro" id="IPR059177">
    <property type="entry name" value="GH29D-like_dom"/>
</dbReference>
<accession>A0A1M6M280</accession>
<evidence type="ECO:0000313" key="3">
    <source>
        <dbReference type="Proteomes" id="UP000184231"/>
    </source>
</evidence>
<dbReference type="Pfam" id="PF13290">
    <property type="entry name" value="CHB_HEX_C_1"/>
    <property type="match status" value="1"/>
</dbReference>
<feature type="domain" description="GH29D-like beta-sandwich" evidence="1">
    <location>
        <begin position="45"/>
        <end position="98"/>
    </location>
</feature>
<dbReference type="RefSeq" id="WP_072765754.1">
    <property type="nucleotide sequence ID" value="NZ_FQYX01000036.1"/>
</dbReference>
<sequence length="267" mass="30203">MKLIVPYLFVCLLFACQDSPKTNNFASTETFQLASPILEVDSALFKNSATVALLFNVPNTVLRYTTDGKEVSMDSEVYKKPISLKKSALIKAKAFHIDYWPSDESVIQIAKIKNNISHAEIKVSPSPHPNYSAMGPESLIDMQKGSLQFRKGDKWLGFQSDIITIDLKLDKEISASKVYISTLIDQGSWIFSPDYITIYANNKQIGSKYLKDSETQIGQKLQYIEVPVTESTYNQLRVLVHSLEKIPSWHQATGMQPWIFIDEILLE</sequence>
<reference evidence="2 3" key="1">
    <citation type="submission" date="2016-11" db="EMBL/GenBank/DDBJ databases">
        <authorList>
            <person name="Jaros S."/>
            <person name="Januszkiewicz K."/>
            <person name="Wedrychowicz H."/>
        </authorList>
    </citation>
    <scope>NUCLEOTIDE SEQUENCE [LARGE SCALE GENOMIC DNA]</scope>
    <source>
        <strain evidence="2 3">CGMCC 1.8863</strain>
    </source>
</reference>
<dbReference type="Proteomes" id="UP000184231">
    <property type="component" value="Unassembled WGS sequence"/>
</dbReference>
<name>A0A1M6M280_9FLAO</name>
<protein>
    <submittedName>
        <fullName evidence="2">Chitobiase/beta-hexosaminidase C-terminal domain-containing protein</fullName>
    </submittedName>
</protein>
<dbReference type="PROSITE" id="PS51257">
    <property type="entry name" value="PROKAR_LIPOPROTEIN"/>
    <property type="match status" value="1"/>
</dbReference>
<dbReference type="AlphaFoldDB" id="A0A1M6M280"/>
<dbReference type="OrthoDB" id="9806464at2"/>
<evidence type="ECO:0000313" key="2">
    <source>
        <dbReference type="EMBL" id="SHJ77496.1"/>
    </source>
</evidence>
<evidence type="ECO:0000259" key="1">
    <source>
        <dbReference type="Pfam" id="PF13290"/>
    </source>
</evidence>
<gene>
    <name evidence="2" type="ORF">SAMN04487911_13613</name>
</gene>